<gene>
    <name evidence="2" type="ORF">J2S66_000348</name>
</gene>
<feature type="transmembrane region" description="Helical" evidence="1">
    <location>
        <begin position="193"/>
        <end position="211"/>
    </location>
</feature>
<feature type="transmembrane region" description="Helical" evidence="1">
    <location>
        <begin position="121"/>
        <end position="145"/>
    </location>
</feature>
<feature type="transmembrane region" description="Helical" evidence="1">
    <location>
        <begin position="165"/>
        <end position="186"/>
    </location>
</feature>
<protein>
    <recommendedName>
        <fullName evidence="4">ABC-2 family transporter</fullName>
    </recommendedName>
</protein>
<proteinExistence type="predicted"/>
<organism evidence="2 3">
    <name type="scientific">Saccharothrix longispora</name>
    <dbReference type="NCBI Taxonomy" id="33920"/>
    <lineage>
        <taxon>Bacteria</taxon>
        <taxon>Bacillati</taxon>
        <taxon>Actinomycetota</taxon>
        <taxon>Actinomycetes</taxon>
        <taxon>Pseudonocardiales</taxon>
        <taxon>Pseudonocardiaceae</taxon>
        <taxon>Saccharothrix</taxon>
    </lineage>
</organism>
<feature type="transmembrane region" description="Helical" evidence="1">
    <location>
        <begin position="309"/>
        <end position="327"/>
    </location>
</feature>
<evidence type="ECO:0008006" key="4">
    <source>
        <dbReference type="Google" id="ProtNLM"/>
    </source>
</evidence>
<evidence type="ECO:0000313" key="2">
    <source>
        <dbReference type="EMBL" id="MDR6591964.1"/>
    </source>
</evidence>
<name>A0ABU1PMS2_9PSEU</name>
<dbReference type="Proteomes" id="UP001268819">
    <property type="component" value="Unassembled WGS sequence"/>
</dbReference>
<evidence type="ECO:0000313" key="3">
    <source>
        <dbReference type="Proteomes" id="UP001268819"/>
    </source>
</evidence>
<feature type="transmembrane region" description="Helical" evidence="1">
    <location>
        <begin position="74"/>
        <end position="95"/>
    </location>
</feature>
<reference evidence="2 3" key="1">
    <citation type="submission" date="2023-07" db="EMBL/GenBank/DDBJ databases">
        <title>Sequencing the genomes of 1000 actinobacteria strains.</title>
        <authorList>
            <person name="Klenk H.-P."/>
        </authorList>
    </citation>
    <scope>NUCLEOTIDE SEQUENCE [LARGE SCALE GENOMIC DNA]</scope>
    <source>
        <strain evidence="2 3">DSM 43749</strain>
    </source>
</reference>
<feature type="transmembrane region" description="Helical" evidence="1">
    <location>
        <begin position="12"/>
        <end position="30"/>
    </location>
</feature>
<comment type="caution">
    <text evidence="2">The sequence shown here is derived from an EMBL/GenBank/DDBJ whole genome shotgun (WGS) entry which is preliminary data.</text>
</comment>
<sequence>MIWVAWRQQRAALLGLAAYAACVGAFLLVWRYTATSRLADAGLRDCLRGVVERCAAEPAYWETMNWFSSADSNARMAAVGFAALAGAFLGAPLFAREWEQRTHLLALGQSVGRGRWFGSRVLVALGATSAVALLLGLLNWGSAAWQGDTVWAWERLHPNHFESQPVALTGYALFAVALGATAGLLLRRTLPAMAVAFAGTVAALHAVRSYLREHYAAPVVSPDSWQRTHTWLSGDPGRWALDHGVLSTSGEYLRNPVDVMAIAYGDCELRPGEWGDPAFAACMDEHGIARPASLVHPGDRFWPFQFVEFGLFALVAAALLGVSLVVLRTRAL</sequence>
<accession>A0ABU1PMS2</accession>
<evidence type="ECO:0000256" key="1">
    <source>
        <dbReference type="SAM" id="Phobius"/>
    </source>
</evidence>
<keyword evidence="3" id="KW-1185">Reference proteome</keyword>
<keyword evidence="1" id="KW-1133">Transmembrane helix</keyword>
<dbReference type="EMBL" id="JAVDSG010000001">
    <property type="protein sequence ID" value="MDR6591964.1"/>
    <property type="molecule type" value="Genomic_DNA"/>
</dbReference>
<keyword evidence="1" id="KW-0472">Membrane</keyword>
<dbReference type="RefSeq" id="WP_310302910.1">
    <property type="nucleotide sequence ID" value="NZ_BAAAXB010000001.1"/>
</dbReference>
<keyword evidence="1" id="KW-0812">Transmembrane</keyword>